<protein>
    <recommendedName>
        <fullName evidence="3">Retrovirus-related Pol polyprotein from transposon TNT 1-94</fullName>
    </recommendedName>
</protein>
<dbReference type="PANTHER" id="PTHR35317:SF40">
    <property type="entry name" value="CCHC-TYPE DOMAIN-CONTAINING PROTEIN"/>
    <property type="match status" value="1"/>
</dbReference>
<sequence>MEDILYCKDLYEPIEGDTAKPKDMDDEKWKRLHRKTIGHIRQWLDDSVFSHVSNETDAQVLWKKLEARYEQKMATNKAFLIRKLINMKFKEGGSIADHLNEFQSVVNQLATMKMVIEDELQALLLLSSLPNSWETLVVTMSNSAPDREEAKIGVTRDMGNPKEDHNLEESPLKKENVITVVKKGT</sequence>
<keyword evidence="2" id="KW-1185">Reference proteome</keyword>
<dbReference type="Proteomes" id="UP000325577">
    <property type="component" value="Linkage Group LG4"/>
</dbReference>
<dbReference type="EMBL" id="CM018047">
    <property type="protein sequence ID" value="KAA8524670.1"/>
    <property type="molecule type" value="Genomic_DNA"/>
</dbReference>
<evidence type="ECO:0000313" key="1">
    <source>
        <dbReference type="EMBL" id="KAA8524670.1"/>
    </source>
</evidence>
<name>A0A5J5A2J4_9ASTE</name>
<dbReference type="Pfam" id="PF14223">
    <property type="entry name" value="Retrotran_gag_2"/>
    <property type="match status" value="1"/>
</dbReference>
<accession>A0A5J5A2J4</accession>
<reference evidence="1 2" key="1">
    <citation type="submission" date="2019-09" db="EMBL/GenBank/DDBJ databases">
        <title>A chromosome-level genome assembly of the Chinese tupelo Nyssa sinensis.</title>
        <authorList>
            <person name="Yang X."/>
            <person name="Kang M."/>
            <person name="Yang Y."/>
            <person name="Xiong H."/>
            <person name="Wang M."/>
            <person name="Zhang Z."/>
            <person name="Wang Z."/>
            <person name="Wu H."/>
            <person name="Ma T."/>
            <person name="Liu J."/>
            <person name="Xi Z."/>
        </authorList>
    </citation>
    <scope>NUCLEOTIDE SEQUENCE [LARGE SCALE GENOMIC DNA]</scope>
    <source>
        <strain evidence="1">J267</strain>
        <tissue evidence="1">Leaf</tissue>
    </source>
</reference>
<evidence type="ECO:0008006" key="3">
    <source>
        <dbReference type="Google" id="ProtNLM"/>
    </source>
</evidence>
<proteinExistence type="predicted"/>
<dbReference type="PANTHER" id="PTHR35317">
    <property type="entry name" value="OS04G0629600 PROTEIN"/>
    <property type="match status" value="1"/>
</dbReference>
<gene>
    <name evidence="1" type="ORF">F0562_011093</name>
</gene>
<evidence type="ECO:0000313" key="2">
    <source>
        <dbReference type="Proteomes" id="UP000325577"/>
    </source>
</evidence>
<dbReference type="AlphaFoldDB" id="A0A5J5A2J4"/>
<organism evidence="1 2">
    <name type="scientific">Nyssa sinensis</name>
    <dbReference type="NCBI Taxonomy" id="561372"/>
    <lineage>
        <taxon>Eukaryota</taxon>
        <taxon>Viridiplantae</taxon>
        <taxon>Streptophyta</taxon>
        <taxon>Embryophyta</taxon>
        <taxon>Tracheophyta</taxon>
        <taxon>Spermatophyta</taxon>
        <taxon>Magnoliopsida</taxon>
        <taxon>eudicotyledons</taxon>
        <taxon>Gunneridae</taxon>
        <taxon>Pentapetalae</taxon>
        <taxon>asterids</taxon>
        <taxon>Cornales</taxon>
        <taxon>Nyssaceae</taxon>
        <taxon>Nyssa</taxon>
    </lineage>
</organism>
<dbReference type="OrthoDB" id="418757at2759"/>